<dbReference type="Pfam" id="PF01084">
    <property type="entry name" value="Ribosomal_S18"/>
    <property type="match status" value="1"/>
</dbReference>
<keyword evidence="3" id="KW-0687">Ribonucleoprotein</keyword>
<keyword evidence="2 4" id="KW-0689">Ribosomal protein</keyword>
<dbReference type="PANTHER" id="PTHR13479:SF40">
    <property type="entry name" value="SMALL RIBOSOMAL SUBUNIT PROTEIN BS18M"/>
    <property type="match status" value="1"/>
</dbReference>
<protein>
    <submittedName>
        <fullName evidence="4">Ribosomal protein S18</fullName>
    </submittedName>
</protein>
<evidence type="ECO:0000256" key="3">
    <source>
        <dbReference type="ARBA" id="ARBA00023274"/>
    </source>
</evidence>
<dbReference type="EMBL" id="CABVLZ010000002">
    <property type="protein sequence ID" value="VVU94814.1"/>
    <property type="molecule type" value="Genomic_DNA"/>
</dbReference>
<dbReference type="HAMAP" id="MF_00270">
    <property type="entry name" value="Ribosomal_bS18"/>
    <property type="match status" value="1"/>
</dbReference>
<dbReference type="PANTHER" id="PTHR13479">
    <property type="entry name" value="30S RIBOSOMAL PROTEIN S18"/>
    <property type="match status" value="1"/>
</dbReference>
<proteinExistence type="inferred from homology"/>
<dbReference type="InterPro" id="IPR036870">
    <property type="entry name" value="Ribosomal_bS18_sf"/>
</dbReference>
<name>A0A5E8CJK6_9ZZZZ</name>
<evidence type="ECO:0000256" key="1">
    <source>
        <dbReference type="ARBA" id="ARBA00005589"/>
    </source>
</evidence>
<dbReference type="SUPFAM" id="SSF46911">
    <property type="entry name" value="Ribosomal protein S18"/>
    <property type="match status" value="1"/>
</dbReference>
<comment type="similarity">
    <text evidence="1">Belongs to the bacterial ribosomal protein bS18 family.</text>
</comment>
<dbReference type="AlphaFoldDB" id="A0A5E8CJK6"/>
<evidence type="ECO:0000313" key="4">
    <source>
        <dbReference type="EMBL" id="VVU94814.1"/>
    </source>
</evidence>
<dbReference type="Gene3D" id="4.10.640.10">
    <property type="entry name" value="Ribosomal protein S18"/>
    <property type="match status" value="1"/>
</dbReference>
<dbReference type="InterPro" id="IPR001648">
    <property type="entry name" value="Ribosomal_bS18"/>
</dbReference>
<dbReference type="PROSITE" id="PS00057">
    <property type="entry name" value="RIBOSOMAL_S18"/>
    <property type="match status" value="1"/>
</dbReference>
<evidence type="ECO:0000256" key="2">
    <source>
        <dbReference type="ARBA" id="ARBA00022980"/>
    </source>
</evidence>
<dbReference type="GO" id="GO:0070181">
    <property type="term" value="F:small ribosomal subunit rRNA binding"/>
    <property type="evidence" value="ECO:0007669"/>
    <property type="project" value="TreeGrafter"/>
</dbReference>
<gene>
    <name evidence="4" type="ORF">CPAV1605_539</name>
</gene>
<dbReference type="InterPro" id="IPR018275">
    <property type="entry name" value="Ribosomal_bS18_CS"/>
</dbReference>
<dbReference type="GO" id="GO:0022627">
    <property type="term" value="C:cytosolic small ribosomal subunit"/>
    <property type="evidence" value="ECO:0007669"/>
    <property type="project" value="TreeGrafter"/>
</dbReference>
<dbReference type="NCBIfam" id="TIGR00165">
    <property type="entry name" value="S18"/>
    <property type="match status" value="1"/>
</dbReference>
<dbReference type="PRINTS" id="PR00974">
    <property type="entry name" value="RIBOSOMALS18"/>
</dbReference>
<dbReference type="GO" id="GO:0003735">
    <property type="term" value="F:structural constituent of ribosome"/>
    <property type="evidence" value="ECO:0007669"/>
    <property type="project" value="InterPro"/>
</dbReference>
<organism evidence="4">
    <name type="scientific">seawater metagenome</name>
    <dbReference type="NCBI Taxonomy" id="1561972"/>
    <lineage>
        <taxon>unclassified sequences</taxon>
        <taxon>metagenomes</taxon>
        <taxon>ecological metagenomes</taxon>
    </lineage>
</organism>
<accession>A0A5E8CJK6</accession>
<reference evidence="4" key="1">
    <citation type="submission" date="2019-09" db="EMBL/GenBank/DDBJ databases">
        <authorList>
            <person name="Needham M D."/>
        </authorList>
    </citation>
    <scope>NUCLEOTIDE SEQUENCE</scope>
</reference>
<dbReference type="GO" id="GO:0006412">
    <property type="term" value="P:translation"/>
    <property type="evidence" value="ECO:0007669"/>
    <property type="project" value="InterPro"/>
</dbReference>
<sequence>MNENIIKLILQHIENNKDTSCDYQEDINLNDKELNISISETDREELLEVSLLYAVQFNSANCDSQTNTLTCQDVQILEFSDRPFRFFNYLTLKEFQETWELKKKGENSFNKDPPNVVVYVNNQMYKVVLDLNQIDNQNDSISFKVLDYVNSDLLPKGDYLEGVLFIDSMKNEQNYTHSVDYKNIKLLTKYISEKGKILPSGISSVSPKKQRKLSLAIKRARILALMPYPSQINKIKSIRKSIARIKTELT</sequence>